<proteinExistence type="predicted"/>
<evidence type="ECO:0008006" key="4">
    <source>
        <dbReference type="Google" id="ProtNLM"/>
    </source>
</evidence>
<accession>A0A1V6RIQ8</accession>
<evidence type="ECO:0000256" key="1">
    <source>
        <dbReference type="SAM" id="SignalP"/>
    </source>
</evidence>
<reference evidence="3" key="1">
    <citation type="journal article" date="2017" name="Nat. Microbiol.">
        <title>Global analysis of biosynthetic gene clusters reveals vast potential of secondary metabolite production in Penicillium species.</title>
        <authorList>
            <person name="Nielsen J.C."/>
            <person name="Grijseels S."/>
            <person name="Prigent S."/>
            <person name="Ji B."/>
            <person name="Dainat J."/>
            <person name="Nielsen K.F."/>
            <person name="Frisvad J.C."/>
            <person name="Workman M."/>
            <person name="Nielsen J."/>
        </authorList>
    </citation>
    <scope>NUCLEOTIDE SEQUENCE [LARGE SCALE GENOMIC DNA]</scope>
    <source>
        <strain evidence="3">IBT 29486</strain>
    </source>
</reference>
<feature type="signal peptide" evidence="1">
    <location>
        <begin position="1"/>
        <end position="18"/>
    </location>
</feature>
<sequence>MKITLAAILVGCAAFVAAIPVSLQGKSVSLTMERREPANSQLHKRAGYDGKIVDSANYILVLFEDDADAIDPYQDEVDAVQDPADVLVLRHLFNLRFVLI</sequence>
<keyword evidence="1" id="KW-0732">Signal</keyword>
<dbReference type="EMBL" id="MDYP01000041">
    <property type="protein sequence ID" value="OQE01711.1"/>
    <property type="molecule type" value="Genomic_DNA"/>
</dbReference>
<gene>
    <name evidence="2" type="ORF">PENVUL_c041G07519</name>
</gene>
<evidence type="ECO:0000313" key="3">
    <source>
        <dbReference type="Proteomes" id="UP000191518"/>
    </source>
</evidence>
<organism evidence="2 3">
    <name type="scientific">Penicillium vulpinum</name>
    <dbReference type="NCBI Taxonomy" id="29845"/>
    <lineage>
        <taxon>Eukaryota</taxon>
        <taxon>Fungi</taxon>
        <taxon>Dikarya</taxon>
        <taxon>Ascomycota</taxon>
        <taxon>Pezizomycotina</taxon>
        <taxon>Eurotiomycetes</taxon>
        <taxon>Eurotiomycetidae</taxon>
        <taxon>Eurotiales</taxon>
        <taxon>Aspergillaceae</taxon>
        <taxon>Penicillium</taxon>
    </lineage>
</organism>
<dbReference type="AlphaFoldDB" id="A0A1V6RIQ8"/>
<name>A0A1V6RIQ8_9EURO</name>
<feature type="chain" id="PRO_5012528698" description="Inhibitor I9 domain-containing protein" evidence="1">
    <location>
        <begin position="19"/>
        <end position="100"/>
    </location>
</feature>
<protein>
    <recommendedName>
        <fullName evidence="4">Inhibitor I9 domain-containing protein</fullName>
    </recommendedName>
</protein>
<evidence type="ECO:0000313" key="2">
    <source>
        <dbReference type="EMBL" id="OQE01711.1"/>
    </source>
</evidence>
<keyword evidence="3" id="KW-1185">Reference proteome</keyword>
<dbReference type="Proteomes" id="UP000191518">
    <property type="component" value="Unassembled WGS sequence"/>
</dbReference>
<comment type="caution">
    <text evidence="2">The sequence shown here is derived from an EMBL/GenBank/DDBJ whole genome shotgun (WGS) entry which is preliminary data.</text>
</comment>